<evidence type="ECO:0000313" key="3">
    <source>
        <dbReference type="Proteomes" id="UP001381693"/>
    </source>
</evidence>
<feature type="non-terminal residue" evidence="2">
    <location>
        <position position="192"/>
    </location>
</feature>
<protein>
    <submittedName>
        <fullName evidence="2">Uncharacterized protein</fullName>
    </submittedName>
</protein>
<reference evidence="2 3" key="1">
    <citation type="submission" date="2023-11" db="EMBL/GenBank/DDBJ databases">
        <title>Halocaridina rubra genome assembly.</title>
        <authorList>
            <person name="Smith C."/>
        </authorList>
    </citation>
    <scope>NUCLEOTIDE SEQUENCE [LARGE SCALE GENOMIC DNA]</scope>
    <source>
        <strain evidence="2">EP-1</strain>
        <tissue evidence="2">Whole</tissue>
    </source>
</reference>
<accession>A0AAN8ZW94</accession>
<dbReference type="Proteomes" id="UP001381693">
    <property type="component" value="Unassembled WGS sequence"/>
</dbReference>
<feature type="region of interest" description="Disordered" evidence="1">
    <location>
        <begin position="93"/>
        <end position="113"/>
    </location>
</feature>
<keyword evidence="3" id="KW-1185">Reference proteome</keyword>
<dbReference type="AlphaFoldDB" id="A0AAN8ZW94"/>
<name>A0AAN8ZW94_HALRR</name>
<sequence>MSHREGCSGWGEGQRGRSESFSKCLFVSQTLDMPQYTSCKLCDRPNANTLDHYCLQCPTVRDVLPRVRAGSVIFLVGVGSLVCWKLWEHWRNGGSSTTSPTPNPESTPPSRRPRGILASLLEEDLVQDLEDLEDEDPALIHGKYFGPDSPCSEAQCDDLSLLSSDVSEASNCDIYPHNYHADKSNSYSAGDV</sequence>
<comment type="caution">
    <text evidence="2">The sequence shown here is derived from an EMBL/GenBank/DDBJ whole genome shotgun (WGS) entry which is preliminary data.</text>
</comment>
<evidence type="ECO:0000256" key="1">
    <source>
        <dbReference type="SAM" id="MobiDB-lite"/>
    </source>
</evidence>
<proteinExistence type="predicted"/>
<evidence type="ECO:0000313" key="2">
    <source>
        <dbReference type="EMBL" id="KAK7066143.1"/>
    </source>
</evidence>
<dbReference type="EMBL" id="JAXCGZ010019401">
    <property type="protein sequence ID" value="KAK7066143.1"/>
    <property type="molecule type" value="Genomic_DNA"/>
</dbReference>
<organism evidence="2 3">
    <name type="scientific">Halocaridina rubra</name>
    <name type="common">Hawaiian red shrimp</name>
    <dbReference type="NCBI Taxonomy" id="373956"/>
    <lineage>
        <taxon>Eukaryota</taxon>
        <taxon>Metazoa</taxon>
        <taxon>Ecdysozoa</taxon>
        <taxon>Arthropoda</taxon>
        <taxon>Crustacea</taxon>
        <taxon>Multicrustacea</taxon>
        <taxon>Malacostraca</taxon>
        <taxon>Eumalacostraca</taxon>
        <taxon>Eucarida</taxon>
        <taxon>Decapoda</taxon>
        <taxon>Pleocyemata</taxon>
        <taxon>Caridea</taxon>
        <taxon>Atyoidea</taxon>
        <taxon>Atyidae</taxon>
        <taxon>Halocaridina</taxon>
    </lineage>
</organism>
<gene>
    <name evidence="2" type="ORF">SK128_017683</name>
</gene>